<keyword evidence="2" id="KW-0418">Kinase</keyword>
<proteinExistence type="predicted"/>
<keyword evidence="1" id="KW-0067">ATP-binding</keyword>
<dbReference type="GO" id="GO:0005524">
    <property type="term" value="F:ATP binding"/>
    <property type="evidence" value="ECO:0007669"/>
    <property type="project" value="UniProtKB-UniRule"/>
</dbReference>
<keyword evidence="2" id="KW-0808">Transferase</keyword>
<dbReference type="InterPro" id="IPR017441">
    <property type="entry name" value="Protein_kinase_ATP_BS"/>
</dbReference>
<dbReference type="RefSeq" id="WP_159172474.1">
    <property type="nucleotide sequence ID" value="NZ_LR732308.1"/>
</dbReference>
<dbReference type="SUPFAM" id="SSF56112">
    <property type="entry name" value="Protein kinase-like (PK-like)"/>
    <property type="match status" value="1"/>
</dbReference>
<dbReference type="EC" id="2.7.11.1" evidence="2"/>
<evidence type="ECO:0000313" key="3">
    <source>
        <dbReference type="Proteomes" id="UP000439752"/>
    </source>
</evidence>
<evidence type="ECO:0000313" key="2">
    <source>
        <dbReference type="EMBL" id="VWX38566.1"/>
    </source>
</evidence>
<keyword evidence="1" id="KW-0547">Nucleotide-binding</keyword>
<dbReference type="GO" id="GO:0004674">
    <property type="term" value="F:protein serine/threonine kinase activity"/>
    <property type="evidence" value="ECO:0007669"/>
    <property type="project" value="UniProtKB-EC"/>
</dbReference>
<gene>
    <name evidence="2" type="primary">yrzF</name>
    <name evidence="2" type="ORF">EXIGUO9Y_50017</name>
</gene>
<dbReference type="PANTHER" id="PTHR37171:SF1">
    <property type="entry name" value="SERINE_THREONINE-PROTEIN KINASE YRZF-RELATED"/>
    <property type="match status" value="1"/>
</dbReference>
<accession>A0A653IH08</accession>
<sequence>MKTDQELATAITIESNGQTQLITGQPPELDWIGTGRSAFVFRIQGTDRVIKKFFPSHRHLAVLEGAIYEQLSSFSTYAKQYAYGADYLVIEYIEGQTLFDCLVNGTLIPRDVIRAVDQALADARSVGLNPSDIHLRNIMLTKDGTRIIDVARFRQTEPCSQWDDLKRGYDYFYCKSYFPKKLPEAFLNTVADIYKRRMFESHRNTG</sequence>
<dbReference type="EMBL" id="CABWKQ010000045">
    <property type="protein sequence ID" value="VWX38566.1"/>
    <property type="molecule type" value="Genomic_DNA"/>
</dbReference>
<dbReference type="PANTHER" id="PTHR37171">
    <property type="entry name" value="SERINE/THREONINE-PROTEIN KINASE YRZF-RELATED"/>
    <property type="match status" value="1"/>
</dbReference>
<evidence type="ECO:0000256" key="1">
    <source>
        <dbReference type="PROSITE-ProRule" id="PRU10141"/>
    </source>
</evidence>
<dbReference type="Proteomes" id="UP000439752">
    <property type="component" value="Unassembled WGS sequence"/>
</dbReference>
<dbReference type="AlphaFoldDB" id="A0A653IH08"/>
<dbReference type="InterPro" id="IPR052396">
    <property type="entry name" value="Meiotic_Drive_Suppr_Kinase"/>
</dbReference>
<organism evidence="2 3">
    <name type="scientific">Exiguobacterium oxidotolerans</name>
    <dbReference type="NCBI Taxonomy" id="223958"/>
    <lineage>
        <taxon>Bacteria</taxon>
        <taxon>Bacillati</taxon>
        <taxon>Bacillota</taxon>
        <taxon>Bacilli</taxon>
        <taxon>Bacillales</taxon>
        <taxon>Bacillales Family XII. Incertae Sedis</taxon>
        <taxon>Exiguobacterium</taxon>
    </lineage>
</organism>
<dbReference type="Pfam" id="PF06176">
    <property type="entry name" value="WaaY"/>
    <property type="match status" value="1"/>
</dbReference>
<dbReference type="PROSITE" id="PS00107">
    <property type="entry name" value="PROTEIN_KINASE_ATP"/>
    <property type="match status" value="1"/>
</dbReference>
<reference evidence="2 3" key="1">
    <citation type="submission" date="2019-10" db="EMBL/GenBank/DDBJ databases">
        <authorList>
            <person name="Karimi E."/>
        </authorList>
    </citation>
    <scope>NUCLEOTIDE SEQUENCE [LARGE SCALE GENOMIC DNA]</scope>
    <source>
        <strain evidence="2">Exiguobacterium sp. 9Y</strain>
    </source>
</reference>
<dbReference type="InterPro" id="IPR011009">
    <property type="entry name" value="Kinase-like_dom_sf"/>
</dbReference>
<name>A0A653IH08_9BACL</name>
<feature type="binding site" evidence="1">
    <location>
        <position position="52"/>
    </location>
    <ligand>
        <name>ATP</name>
        <dbReference type="ChEBI" id="CHEBI:30616"/>
    </ligand>
</feature>
<protein>
    <submittedName>
        <fullName evidence="2">Putative serine/threonine-protein kinase YrzF</fullName>
        <ecNumber evidence="2">2.7.11.1</ecNumber>
    </submittedName>
</protein>
<keyword evidence="3" id="KW-1185">Reference proteome</keyword>
<dbReference type="Gene3D" id="1.10.510.10">
    <property type="entry name" value="Transferase(Phosphotransferase) domain 1"/>
    <property type="match status" value="1"/>
</dbReference>
<dbReference type="InterPro" id="IPR009330">
    <property type="entry name" value="LipoPS_heptP_kinase"/>
</dbReference>